<evidence type="ECO:0000313" key="6">
    <source>
        <dbReference type="EMBL" id="CAB5229188.1"/>
    </source>
</evidence>
<sequence>MGKSSPAAPPPPDYAGAAAAQGAANVETARLQGRINNPNVNGPLGSQTVTWGTPTFNQAGYDQAMSTYQTTPRGSAPYESQFYEDDGDGGSNFNATGYQNAMNSYLLGNIAPTREQYTSTANPDQATVTQTLTPQAQATLEAQQRVQRSLAGLGEQGIGTAQNVLGNAFNPNLQGLQTTIGNAGQISQAPDLSQYGQAGNNINAGQISQAPNLGQYGQANANVSAQGVNTGPQAGQYGMARGGPRGGQYGYAGGGPGGGQYGMAGANVQAGAINQGPQARDFGSAQGNVAAPTLQNQIDTAGVGNVNYGPQPDQYGLASGGLNTSNVAAMPVNAGITGQQAIMNRLAPQLERSDAATRQRLINQGLVSGGEAYENAMISQNQQKNDLLSQAALQGIGLDTAANAQGFNQALQAGQFGNQAVGQNFNQAQAAQAAQNAAQNQAFGQRVQSGQFGNQAQLASFGAGMQNAGLFNSALNQNLNTALSTQQAQNAAQQQGYAQQFGLAGLQNQAVGQNFGQGVTAQQLQNAGIGQNFAQGQAANAARNQAVNQNFGQGLSAQQAQNAASQQLYNQYMGVQGLQNQAVGQNQQSALAQQQAALTAQQQGFGQQVTQQNLGNQSIAQNQQAALQQQQAALAAQNQQYNQLLQGAQFGNTAQQQSLQQQLALRNQPLNEISGLMSGSQIQMPQFQGYQGANVAGTPVMQGAMAQGQSAMDQYGIQSANVNAQNAGLYNLLGAGGAAGIMKYSDRRLKSNIERIGTHPLGIGVYEYNIFDRRERGVMADEVEAVMPEAVMLHPSGYKMVNYGMIN</sequence>
<evidence type="ECO:0000256" key="3">
    <source>
        <dbReference type="SAM" id="Coils"/>
    </source>
</evidence>
<dbReference type="Pfam" id="PF13884">
    <property type="entry name" value="Peptidase_S74"/>
    <property type="match status" value="1"/>
</dbReference>
<dbReference type="EMBL" id="LR798400">
    <property type="protein sequence ID" value="CAB5229188.1"/>
    <property type="molecule type" value="Genomic_DNA"/>
</dbReference>
<proteinExistence type="predicted"/>
<evidence type="ECO:0000256" key="2">
    <source>
        <dbReference type="ARBA" id="ARBA00022732"/>
    </source>
</evidence>
<protein>
    <submittedName>
        <fullName evidence="6">Intramolecular chaperone auto-processing domain containing protein</fullName>
    </submittedName>
</protein>
<dbReference type="EMBL" id="LR797418">
    <property type="protein sequence ID" value="CAB4215003.1"/>
    <property type="molecule type" value="Genomic_DNA"/>
</dbReference>
<feature type="coiled-coil region" evidence="3">
    <location>
        <begin position="620"/>
        <end position="647"/>
    </location>
</feature>
<keyword evidence="2" id="KW-1227">Viral tail protein</keyword>
<feature type="domain" description="Peptidase S74" evidence="4">
    <location>
        <begin position="745"/>
        <end position="791"/>
    </location>
</feature>
<accession>A0A6J7XMH9</accession>
<organism evidence="6">
    <name type="scientific">uncultured Caudovirales phage</name>
    <dbReference type="NCBI Taxonomy" id="2100421"/>
    <lineage>
        <taxon>Viruses</taxon>
        <taxon>Duplodnaviria</taxon>
        <taxon>Heunggongvirae</taxon>
        <taxon>Uroviricota</taxon>
        <taxon>Caudoviricetes</taxon>
        <taxon>Peduoviridae</taxon>
        <taxon>Maltschvirus</taxon>
        <taxon>Maltschvirus maltsch</taxon>
    </lineage>
</organism>
<dbReference type="GO" id="GO:0098015">
    <property type="term" value="C:virus tail"/>
    <property type="evidence" value="ECO:0007669"/>
    <property type="project" value="UniProtKB-KW"/>
</dbReference>
<name>A0A6J7XMH9_9CAUD</name>
<evidence type="ECO:0000313" key="5">
    <source>
        <dbReference type="EMBL" id="CAB4215003.1"/>
    </source>
</evidence>
<evidence type="ECO:0000259" key="4">
    <source>
        <dbReference type="Pfam" id="PF13884"/>
    </source>
</evidence>
<keyword evidence="2" id="KW-0946">Virion</keyword>
<comment type="subcellular location">
    <subcellularLocation>
        <location evidence="1">Virion</location>
    </subcellularLocation>
</comment>
<reference evidence="6" key="1">
    <citation type="submission" date="2020-05" db="EMBL/GenBank/DDBJ databases">
        <authorList>
            <person name="Chiriac C."/>
            <person name="Salcher M."/>
            <person name="Ghai R."/>
            <person name="Kavagutti S V."/>
        </authorList>
    </citation>
    <scope>NUCLEOTIDE SEQUENCE</scope>
</reference>
<evidence type="ECO:0000256" key="1">
    <source>
        <dbReference type="ARBA" id="ARBA00004328"/>
    </source>
</evidence>
<gene>
    <name evidence="5" type="ORF">UFOVP1469_47</name>
    <name evidence="6" type="ORF">UFOVP1556_5</name>
</gene>
<dbReference type="InterPro" id="IPR030392">
    <property type="entry name" value="S74_ICA"/>
</dbReference>
<keyword evidence="3" id="KW-0175">Coiled coil</keyword>